<sequence length="276" mass="30120">MQAIFAASQRIRSYRTLDQSDLNLERIGLTTLGHTRVEIFDPVADYAALMESLFDFDRLSRLLSGDRFRLRYDAMHAITGPYAQEILVRRLGAPCGSVVNGLPRPDFGGLQPDPNPTHARALLEAMFRSDAPDFGAASDGDGDRHMILGRGVFVTPSDGLAVMAANATAVPAYARGIAGIARSMPTSRAVDHVARALGVPCYVTPTGWKYFVALLDRGLINLCGEESFGAGSSHIREKDGLWAVSPRDRPCHHHRPRVKRRTRCWPASIAPAVLST</sequence>
<gene>
    <name evidence="9" type="primary">pgm_2</name>
    <name evidence="9" type="ORF">BREV_BREV_03591</name>
</gene>
<organism evidence="9 10">
    <name type="scientific">Brevundimonas mediterranea</name>
    <dbReference type="NCBI Taxonomy" id="74329"/>
    <lineage>
        <taxon>Bacteria</taxon>
        <taxon>Pseudomonadati</taxon>
        <taxon>Pseudomonadota</taxon>
        <taxon>Alphaproteobacteria</taxon>
        <taxon>Caulobacterales</taxon>
        <taxon>Caulobacteraceae</taxon>
        <taxon>Brevundimonas</taxon>
    </lineage>
</organism>
<dbReference type="InterPro" id="IPR045244">
    <property type="entry name" value="PGM"/>
</dbReference>
<dbReference type="GO" id="GO:0046872">
    <property type="term" value="F:metal ion binding"/>
    <property type="evidence" value="ECO:0007669"/>
    <property type="project" value="UniProtKB-KW"/>
</dbReference>
<dbReference type="Gene3D" id="3.40.120.10">
    <property type="entry name" value="Alpha-D-Glucose-1,6-Bisphosphate, subunit A, domain 3"/>
    <property type="match status" value="2"/>
</dbReference>
<dbReference type="NCBIfam" id="NF005737">
    <property type="entry name" value="PRK07564.1-1"/>
    <property type="match status" value="1"/>
</dbReference>
<reference evidence="9 10" key="1">
    <citation type="submission" date="2018-11" db="EMBL/GenBank/DDBJ databases">
        <authorList>
            <person name="Peiro R."/>
            <person name="Begona"/>
            <person name="Cbmso G."/>
            <person name="Lopez M."/>
            <person name="Gonzalez S."/>
            <person name="Sacristan E."/>
            <person name="Castillo E."/>
        </authorList>
    </citation>
    <scope>NUCLEOTIDE SEQUENCE [LARGE SCALE GENOMIC DNA]</scope>
    <source>
        <strain evidence="9">Brev_genome</strain>
    </source>
</reference>
<evidence type="ECO:0000256" key="1">
    <source>
        <dbReference type="ARBA" id="ARBA00001946"/>
    </source>
</evidence>
<evidence type="ECO:0000256" key="6">
    <source>
        <dbReference type="ARBA" id="ARBA00023235"/>
    </source>
</evidence>
<dbReference type="Pfam" id="PF02879">
    <property type="entry name" value="PGM_PMM_II"/>
    <property type="match status" value="1"/>
</dbReference>
<dbReference type="InterPro" id="IPR005845">
    <property type="entry name" value="A-D-PHexomutase_a/b/a-II"/>
</dbReference>
<evidence type="ECO:0000259" key="7">
    <source>
        <dbReference type="Pfam" id="PF02879"/>
    </source>
</evidence>
<dbReference type="GO" id="GO:0005829">
    <property type="term" value="C:cytosol"/>
    <property type="evidence" value="ECO:0007669"/>
    <property type="project" value="TreeGrafter"/>
</dbReference>
<keyword evidence="4" id="KW-0479">Metal-binding</keyword>
<dbReference type="FunFam" id="3.40.120.10:FF:000004">
    <property type="entry name" value="Phosphoglucomutase 5"/>
    <property type="match status" value="1"/>
</dbReference>
<comment type="similarity">
    <text evidence="2">Belongs to the phosphohexose mutase family.</text>
</comment>
<dbReference type="InterPro" id="IPR005846">
    <property type="entry name" value="A-D-PHexomutase_a/b/a-III"/>
</dbReference>
<evidence type="ECO:0000256" key="4">
    <source>
        <dbReference type="ARBA" id="ARBA00022723"/>
    </source>
</evidence>
<dbReference type="InterPro" id="IPR016055">
    <property type="entry name" value="A-D-PHexomutase_a/b/a-I/II/III"/>
</dbReference>
<dbReference type="Pfam" id="PF02880">
    <property type="entry name" value="PGM_PMM_III"/>
    <property type="match status" value="1"/>
</dbReference>
<dbReference type="PANTHER" id="PTHR22573:SF2">
    <property type="entry name" value="PHOSPHOGLUCOMUTASE"/>
    <property type="match status" value="1"/>
</dbReference>
<evidence type="ECO:0000256" key="3">
    <source>
        <dbReference type="ARBA" id="ARBA00022553"/>
    </source>
</evidence>
<evidence type="ECO:0000256" key="2">
    <source>
        <dbReference type="ARBA" id="ARBA00010231"/>
    </source>
</evidence>
<dbReference type="InterPro" id="IPR005841">
    <property type="entry name" value="Alpha-D-phosphohexomutase_SF"/>
</dbReference>
<name>A0A7Z8Y2D9_9CAUL</name>
<evidence type="ECO:0000256" key="5">
    <source>
        <dbReference type="ARBA" id="ARBA00022842"/>
    </source>
</evidence>
<feature type="domain" description="Alpha-D-phosphohexomutase alpha/beta/alpha" evidence="7">
    <location>
        <begin position="45"/>
        <end position="148"/>
    </location>
</feature>
<comment type="cofactor">
    <cofactor evidence="1">
        <name>Mg(2+)</name>
        <dbReference type="ChEBI" id="CHEBI:18420"/>
    </cofactor>
</comment>
<accession>A0A7Z8Y2D9</accession>
<dbReference type="Proteomes" id="UP000289220">
    <property type="component" value="Unassembled WGS sequence"/>
</dbReference>
<comment type="caution">
    <text evidence="9">The sequence shown here is derived from an EMBL/GenBank/DDBJ whole genome shotgun (WGS) entry which is preliminary data.</text>
</comment>
<feature type="domain" description="Alpha-D-phosphohexomutase alpha/beta/alpha" evidence="8">
    <location>
        <begin position="159"/>
        <end position="244"/>
    </location>
</feature>
<dbReference type="SUPFAM" id="SSF53738">
    <property type="entry name" value="Phosphoglucomutase, first 3 domains"/>
    <property type="match status" value="2"/>
</dbReference>
<evidence type="ECO:0000313" key="10">
    <source>
        <dbReference type="Proteomes" id="UP000289220"/>
    </source>
</evidence>
<keyword evidence="3" id="KW-0597">Phosphoprotein</keyword>
<proteinExistence type="inferred from homology"/>
<evidence type="ECO:0000259" key="8">
    <source>
        <dbReference type="Pfam" id="PF02880"/>
    </source>
</evidence>
<keyword evidence="5" id="KW-0460">Magnesium</keyword>
<keyword evidence="6" id="KW-0413">Isomerase</keyword>
<dbReference type="AlphaFoldDB" id="A0A7Z8Y2D9"/>
<dbReference type="PANTHER" id="PTHR22573">
    <property type="entry name" value="PHOSPHOHEXOMUTASE FAMILY MEMBER"/>
    <property type="match status" value="1"/>
</dbReference>
<dbReference type="EMBL" id="UXHF01000195">
    <property type="protein sequence ID" value="VDC49468.1"/>
    <property type="molecule type" value="Genomic_DNA"/>
</dbReference>
<dbReference type="PRINTS" id="PR00509">
    <property type="entry name" value="PGMPMM"/>
</dbReference>
<evidence type="ECO:0000313" key="9">
    <source>
        <dbReference type="EMBL" id="VDC49468.1"/>
    </source>
</evidence>
<keyword evidence="10" id="KW-1185">Reference proteome</keyword>
<protein>
    <submittedName>
        <fullName evidence="9">Phosphoglucomutase</fullName>
    </submittedName>
</protein>
<dbReference type="GO" id="GO:0005975">
    <property type="term" value="P:carbohydrate metabolic process"/>
    <property type="evidence" value="ECO:0007669"/>
    <property type="project" value="InterPro"/>
</dbReference>
<dbReference type="GO" id="GO:0004614">
    <property type="term" value="F:phosphoglucomutase activity"/>
    <property type="evidence" value="ECO:0007669"/>
    <property type="project" value="InterPro"/>
</dbReference>